<feature type="non-terminal residue" evidence="2">
    <location>
        <position position="1"/>
    </location>
</feature>
<keyword evidence="3" id="KW-1185">Reference proteome</keyword>
<feature type="transmembrane region" description="Helical" evidence="1">
    <location>
        <begin position="16"/>
        <end position="34"/>
    </location>
</feature>
<dbReference type="Proteomes" id="UP000265618">
    <property type="component" value="Unassembled WGS sequence"/>
</dbReference>
<keyword evidence="1" id="KW-1133">Transmembrane helix</keyword>
<reference evidence="2 3" key="1">
    <citation type="journal article" date="2018" name="PLoS ONE">
        <title>The draft genome of Kipferlia bialata reveals reductive genome evolution in fornicate parasites.</title>
        <authorList>
            <person name="Tanifuji G."/>
            <person name="Takabayashi S."/>
            <person name="Kume K."/>
            <person name="Takagi M."/>
            <person name="Nakayama T."/>
            <person name="Kamikawa R."/>
            <person name="Inagaki Y."/>
            <person name="Hashimoto T."/>
        </authorList>
    </citation>
    <scope>NUCLEOTIDE SEQUENCE [LARGE SCALE GENOMIC DNA]</scope>
    <source>
        <strain evidence="2">NY0173</strain>
    </source>
</reference>
<gene>
    <name evidence="2" type="ORF">KIPB_004569</name>
</gene>
<sequence length="76" mass="9016">MNLRQWLTTLIQHKSVFVYVAPEAPLAVILVRFGPRGLNYRMYLWHMDSDTVEAGQWLMKTKIWSDHCSVGFQNYR</sequence>
<dbReference type="AlphaFoldDB" id="A0A9K3CW64"/>
<proteinExistence type="predicted"/>
<evidence type="ECO:0000313" key="3">
    <source>
        <dbReference type="Proteomes" id="UP000265618"/>
    </source>
</evidence>
<evidence type="ECO:0000313" key="2">
    <source>
        <dbReference type="EMBL" id="GIQ83275.1"/>
    </source>
</evidence>
<accession>A0A9K3CW64</accession>
<keyword evidence="1" id="KW-0472">Membrane</keyword>
<protein>
    <submittedName>
        <fullName evidence="2">Uncharacterized protein</fullName>
    </submittedName>
</protein>
<dbReference type="EMBL" id="BDIP01000986">
    <property type="protein sequence ID" value="GIQ83275.1"/>
    <property type="molecule type" value="Genomic_DNA"/>
</dbReference>
<evidence type="ECO:0000256" key="1">
    <source>
        <dbReference type="SAM" id="Phobius"/>
    </source>
</evidence>
<comment type="caution">
    <text evidence="2">The sequence shown here is derived from an EMBL/GenBank/DDBJ whole genome shotgun (WGS) entry which is preliminary data.</text>
</comment>
<organism evidence="2 3">
    <name type="scientific">Kipferlia bialata</name>
    <dbReference type="NCBI Taxonomy" id="797122"/>
    <lineage>
        <taxon>Eukaryota</taxon>
        <taxon>Metamonada</taxon>
        <taxon>Carpediemonas-like organisms</taxon>
        <taxon>Kipferlia</taxon>
    </lineage>
</organism>
<keyword evidence="1" id="KW-0812">Transmembrane</keyword>
<name>A0A9K3CW64_9EUKA</name>